<feature type="domain" description="Peptidase M24" evidence="1">
    <location>
        <begin position="169"/>
        <end position="378"/>
    </location>
</feature>
<dbReference type="Proteomes" id="UP000646152">
    <property type="component" value="Unassembled WGS sequence"/>
</dbReference>
<proteinExistence type="predicted"/>
<dbReference type="PANTHER" id="PTHR46112">
    <property type="entry name" value="AMINOPEPTIDASE"/>
    <property type="match status" value="1"/>
</dbReference>
<gene>
    <name evidence="3" type="ORF">GCM10011502_05900</name>
</gene>
<dbReference type="Gene3D" id="3.40.350.10">
    <property type="entry name" value="Creatinase/prolidase N-terminal domain"/>
    <property type="match status" value="1"/>
</dbReference>
<reference evidence="4" key="1">
    <citation type="journal article" date="2019" name="Int. J. Syst. Evol. Microbiol.">
        <title>The Global Catalogue of Microorganisms (GCM) 10K type strain sequencing project: providing services to taxonomists for standard genome sequencing and annotation.</title>
        <authorList>
            <consortium name="The Broad Institute Genomics Platform"/>
            <consortium name="The Broad Institute Genome Sequencing Center for Infectious Disease"/>
            <person name="Wu L."/>
            <person name="Ma J."/>
        </authorList>
    </citation>
    <scope>NUCLEOTIDE SEQUENCE [LARGE SCALE GENOMIC DNA]</scope>
    <source>
        <strain evidence="4">CGMCC 1.15923</strain>
    </source>
</reference>
<keyword evidence="3" id="KW-0378">Hydrolase</keyword>
<feature type="domain" description="Creatinase N-terminal" evidence="2">
    <location>
        <begin position="16"/>
        <end position="161"/>
    </location>
</feature>
<dbReference type="SUPFAM" id="SSF53092">
    <property type="entry name" value="Creatinase/prolidase N-terminal domain"/>
    <property type="match status" value="1"/>
</dbReference>
<dbReference type="InterPro" id="IPR050659">
    <property type="entry name" value="Peptidase_M24B"/>
</dbReference>
<evidence type="ECO:0000313" key="4">
    <source>
        <dbReference type="Proteomes" id="UP000646152"/>
    </source>
</evidence>
<dbReference type="PANTHER" id="PTHR46112:SF2">
    <property type="entry name" value="XAA-PRO AMINOPEPTIDASE P-RELATED"/>
    <property type="match status" value="1"/>
</dbReference>
<organism evidence="3 4">
    <name type="scientific">Oceanisphaera marina</name>
    <dbReference type="NCBI Taxonomy" id="2017550"/>
    <lineage>
        <taxon>Bacteria</taxon>
        <taxon>Pseudomonadati</taxon>
        <taxon>Pseudomonadota</taxon>
        <taxon>Gammaproteobacteria</taxon>
        <taxon>Aeromonadales</taxon>
        <taxon>Aeromonadaceae</taxon>
        <taxon>Oceanisphaera</taxon>
    </lineage>
</organism>
<keyword evidence="4" id="KW-1185">Reference proteome</keyword>
<dbReference type="Pfam" id="PF00557">
    <property type="entry name" value="Peptidase_M24"/>
    <property type="match status" value="1"/>
</dbReference>
<dbReference type="InterPro" id="IPR029149">
    <property type="entry name" value="Creatin/AminoP/Spt16_N"/>
</dbReference>
<dbReference type="EMBL" id="BMKE01000003">
    <property type="protein sequence ID" value="GGB35655.1"/>
    <property type="molecule type" value="Genomic_DNA"/>
</dbReference>
<dbReference type="GO" id="GO:0016787">
    <property type="term" value="F:hydrolase activity"/>
    <property type="evidence" value="ECO:0007669"/>
    <property type="project" value="UniProtKB-KW"/>
</dbReference>
<dbReference type="Pfam" id="PF01321">
    <property type="entry name" value="Creatinase_N"/>
    <property type="match status" value="1"/>
</dbReference>
<dbReference type="Gene3D" id="3.90.230.10">
    <property type="entry name" value="Creatinase/methionine aminopeptidase superfamily"/>
    <property type="match status" value="1"/>
</dbReference>
<dbReference type="SUPFAM" id="SSF55920">
    <property type="entry name" value="Creatinase/aminopeptidase"/>
    <property type="match status" value="1"/>
</dbReference>
<name>A0ABQ1IED8_9GAMM</name>
<comment type="caution">
    <text evidence="3">The sequence shown here is derived from an EMBL/GenBank/DDBJ whole genome shotgun (WGS) entry which is preliminary data.</text>
</comment>
<dbReference type="CDD" id="cd01066">
    <property type="entry name" value="APP_MetAP"/>
    <property type="match status" value="1"/>
</dbReference>
<dbReference type="InterPro" id="IPR000994">
    <property type="entry name" value="Pept_M24"/>
</dbReference>
<sequence>MQKHLPSFSTKEYRQRLTKVRSAMARKNIQTLILHDPSNMAWLTGYDGWSFYTPQVVVVGPTGEPLWFGRHMDSYGAKRTVYLQEENITWYPDYYVMNPLLHAMEYLANQELKPRDWAYGNIGVEMDNYYFSPKAYFSLRDNLPDAELVDATSLVNWCRAIKSETELRYMRVAARIVENMHQAAFDMIEPGLPKNLLVAEVYRVAMTGHNGQYGDYPAIVPMLPSGKDASAPHLTWDDRPINQNEGTFLELAGCHRRYHCVLSRTIYLGQPTDDFLRADEALNAGLEAGLEAAKPGNRCADIANALNATLAKYGFNREGARCGYPIGLSYPPDWGERTMSLRNTDQTILKPGMTFHFMPGLWLDDWGMETTESIVITKTGVETLSNYPRHLFVKK</sequence>
<dbReference type="RefSeq" id="WP_188628595.1">
    <property type="nucleotide sequence ID" value="NZ_BMKE01000003.1"/>
</dbReference>
<evidence type="ECO:0000259" key="1">
    <source>
        <dbReference type="Pfam" id="PF00557"/>
    </source>
</evidence>
<dbReference type="InterPro" id="IPR036005">
    <property type="entry name" value="Creatinase/aminopeptidase-like"/>
</dbReference>
<protein>
    <submittedName>
        <fullName evidence="3">Ectoine hydrolase DoeA</fullName>
    </submittedName>
</protein>
<evidence type="ECO:0000313" key="3">
    <source>
        <dbReference type="EMBL" id="GGB35655.1"/>
    </source>
</evidence>
<dbReference type="InterPro" id="IPR000587">
    <property type="entry name" value="Creatinase_N"/>
</dbReference>
<accession>A0ABQ1IED8</accession>
<evidence type="ECO:0000259" key="2">
    <source>
        <dbReference type="Pfam" id="PF01321"/>
    </source>
</evidence>